<evidence type="ECO:0000256" key="15">
    <source>
        <dbReference type="SAM" id="MobiDB-lite"/>
    </source>
</evidence>
<gene>
    <name evidence="18" type="ORF">BOTBODRAFT_183796</name>
</gene>
<comment type="catalytic activity">
    <reaction evidence="12">
        <text>[1,4-alpha-D-glucosyl](n)-L-tyrosyl-[glycogenin] + UDP-alpha-D-glucose = [1,4-alpha-D-glucosyl](n+1)-L-tyrosyl-[glycogenin] + UDP + H(+)</text>
        <dbReference type="Rhea" id="RHEA:56560"/>
        <dbReference type="Rhea" id="RHEA-COMP:14606"/>
        <dbReference type="Rhea" id="RHEA-COMP:14607"/>
        <dbReference type="ChEBI" id="CHEBI:15378"/>
        <dbReference type="ChEBI" id="CHEBI:58223"/>
        <dbReference type="ChEBI" id="CHEBI:58885"/>
        <dbReference type="ChEBI" id="CHEBI:140574"/>
        <dbReference type="EC" id="2.4.1.186"/>
    </reaction>
</comment>
<sequence length="1591" mass="173969">MVSLCSNRPSLPGHPSLCTLDVAVIPLATYLFFVAQIVHICLTCRARTDSSQLPLKQRPFLLPQWAHIAYFILILAALAMVALEIGRLVISNLGVGLLPVTIVGLLLALALQSFRADRKVFRAEILLFYWTLLWIFEAIKVSRLSTLVHYYPNKTIAKYPASDQLIDNAVMIVIGFQRITVLVAASRTISHFLLLHFSLSPPSLASSSPSVALAMAASHFAIVTLLTSDSYLPGALNVAAALRDLHPAPPFLPEVPFQTLCLVTPETVDINSIRALRKAFDVVVGVEVIEEGQEEGLRLLGRPDLNLVLTKLHVFRLTQYKKILFLDADVLPIRPLSHLLTLPHSFSAVPDVGWPDIFNSGVMVLEPGEDKFKELMDLVRSHGSWDGGDQGLLNEWRGGDWNRLSFTYNTTPTAAYTYAPAYTRFGSQISAIHFIGPNKPWSNLQWRAPMAFPPPAFLPAPQPSGSAPGTPPQQSYAYEHLVDRWYATYDTHYRSAAPVEEKRRDHDFGAVRYESVWDRGASTAHLAFASRPFDLDELKQMALRGSGQYQEQQAGESVYYSLPLEGRIDLMRRPKVVRVQESERGAASHGEEGAVDRGWGEPQDQGAHGGHEQHGGHEGHSEHWEHQVHGGHEGRQEYAAHDAHGKESEPSRADTEDLNGTESTGIIERIKPVRSMEGTTPARWSQIGIGIVGGVIVSASSSSSSNNNNNNRCRPLLGVGLRRLTLILIPTLLGLAHLKVLRRTHVPVVPTVLSRSAQYPRHRKVTLTKWIPLRLNYTRLPLRPTGLPPDRVLPLIHRALTLPPLNLALLHLMLPLLERAPIQLDLAPALLSCTHFLKSIHRLPNLTLILHNLIPILLRLKLILPNIKLILNLKLILIHLIPTHPRPTPTLRVPNPGPHNHRRTILNPALTHDRTLRSHIATRLCRVKRMRTIHGRNCVILARARIIHRLHLSSSRTQPSSPAHAHIAAPSPSSARSHWQPSHAPPQGVAADSGYEPHGRRRVRSWPEATPPRSPSPPPRDLSPLRPPPSPPLVTWNPAVEPPPNTLPSGAADQPTETYFPNIWDMPPTPRHAHTHFHSGPSTHSERAQYGERHQPEAFFEIPATPAIPRRLVDEGHYAAVISNQPDRGKVSPVFPWESESKPRRTHTRVFPRSDSPPLPGPMGLEPEPEPEPEPELAPGLPAPEPIAEIPSVPYTFAIPEGTRASTGSPDIIYAPPILPPGVPLSRFYGNAWDNVPSIQKYATRLVRPSPSSAPPAPTAPEATPEVAEGGDEASSRDGDDEDEDEDSDLDRAKPSTPEHARPRSSRPGVLSPKTRSRSGSKSESRSGPKTYSSQGVQTDVKETREYGVQTDTPPSPPLPPPRPKHVSPPGSAVSPPAGSSRFGFRLPPHPRQGGQLSPLSGAVSPRMHEYGYGSSAAPNVLPSPGVGTPPLRRVFPPSPPKLSFAALAQAAPPSPATTSRFNQTPAPATAPLQPTPALTSTSLPNVDSPDLYTPMTPQFAAQQAFSRPRTSSTETDVTAVSAISPSSSVGPASPSSSRFTRGEGAPARIGRKWDPARGVEVFKRDSQEVLAKFLKMGSWEGSSEAPGASV</sequence>
<dbReference type="InterPro" id="IPR029044">
    <property type="entry name" value="Nucleotide-diphossugar_trans"/>
</dbReference>
<feature type="region of interest" description="Disordered" evidence="15">
    <location>
        <begin position="579"/>
        <end position="664"/>
    </location>
</feature>
<evidence type="ECO:0000256" key="6">
    <source>
        <dbReference type="ARBA" id="ARBA00022723"/>
    </source>
</evidence>
<evidence type="ECO:0000256" key="10">
    <source>
        <dbReference type="ARBA" id="ARBA00038162"/>
    </source>
</evidence>
<keyword evidence="5 18" id="KW-0808">Transferase</keyword>
<keyword evidence="8" id="KW-0325">Glycoprotein</keyword>
<dbReference type="OrthoDB" id="2014201at2759"/>
<dbReference type="InterPro" id="IPR002495">
    <property type="entry name" value="Glyco_trans_8"/>
</dbReference>
<dbReference type="InterPro" id="IPR050587">
    <property type="entry name" value="GNT1/Glycosyltrans_8"/>
</dbReference>
<comment type="catalytic activity">
    <reaction evidence="13">
        <text>L-tyrosyl-[glycogenin] + UDP-alpha-D-glucose = alpha-D-glucosyl-L-tyrosyl-[glycogenin] + UDP + H(+)</text>
        <dbReference type="Rhea" id="RHEA:23360"/>
        <dbReference type="Rhea" id="RHEA-COMP:14604"/>
        <dbReference type="Rhea" id="RHEA-COMP:14605"/>
        <dbReference type="ChEBI" id="CHEBI:15378"/>
        <dbReference type="ChEBI" id="CHEBI:46858"/>
        <dbReference type="ChEBI" id="CHEBI:58223"/>
        <dbReference type="ChEBI" id="CHEBI:58885"/>
        <dbReference type="ChEBI" id="CHEBI:140573"/>
        <dbReference type="EC" id="2.4.1.186"/>
    </reaction>
</comment>
<feature type="domain" description="ABC transporter TMD0" evidence="17">
    <location>
        <begin position="15"/>
        <end position="147"/>
    </location>
</feature>
<comment type="similarity">
    <text evidence="10">Belongs to the glycosyltransferase 8 family. Glycogenin subfamily.</text>
</comment>
<feature type="compositionally biased region" description="Basic and acidic residues" evidence="15">
    <location>
        <begin position="579"/>
        <end position="599"/>
    </location>
</feature>
<feature type="compositionally biased region" description="Polar residues" evidence="15">
    <location>
        <begin position="1496"/>
        <end position="1517"/>
    </location>
</feature>
<feature type="compositionally biased region" description="Low complexity" evidence="15">
    <location>
        <begin position="959"/>
        <end position="978"/>
    </location>
</feature>
<feature type="region of interest" description="Disordered" evidence="15">
    <location>
        <begin position="954"/>
        <end position="1058"/>
    </location>
</feature>
<dbReference type="EMBL" id="KL198018">
    <property type="protein sequence ID" value="KDQ19735.1"/>
    <property type="molecule type" value="Genomic_DNA"/>
</dbReference>
<feature type="transmembrane region" description="Helical" evidence="16">
    <location>
        <begin position="65"/>
        <end position="83"/>
    </location>
</feature>
<evidence type="ECO:0000256" key="5">
    <source>
        <dbReference type="ARBA" id="ARBA00022679"/>
    </source>
</evidence>
<feature type="compositionally biased region" description="Low complexity" evidence="15">
    <location>
        <begin position="1464"/>
        <end position="1485"/>
    </location>
</feature>
<keyword evidence="16" id="KW-0812">Transmembrane</keyword>
<dbReference type="CDD" id="cd02537">
    <property type="entry name" value="GT8_Glycogenin"/>
    <property type="match status" value="1"/>
</dbReference>
<keyword evidence="6" id="KW-0479">Metal-binding</keyword>
<keyword evidence="19" id="KW-1185">Reference proteome</keyword>
<keyword evidence="16" id="KW-0472">Membrane</keyword>
<dbReference type="Gene3D" id="3.90.550.10">
    <property type="entry name" value="Spore Coat Polysaccharide Biosynthesis Protein SpsA, Chain A"/>
    <property type="match status" value="1"/>
</dbReference>
<accession>A0A067MYG5</accession>
<evidence type="ECO:0000313" key="19">
    <source>
        <dbReference type="Proteomes" id="UP000027195"/>
    </source>
</evidence>
<dbReference type="GO" id="GO:0005978">
    <property type="term" value="P:glycogen biosynthetic process"/>
    <property type="evidence" value="ECO:0007669"/>
    <property type="project" value="UniProtKB-KW"/>
</dbReference>
<evidence type="ECO:0000256" key="8">
    <source>
        <dbReference type="ARBA" id="ARBA00023180"/>
    </source>
</evidence>
<protein>
    <recommendedName>
        <fullName evidence="11">glycogenin glucosyltransferase</fullName>
        <ecNumber evidence="11">2.4.1.186</ecNumber>
    </recommendedName>
</protein>
<dbReference type="STRING" id="930990.A0A067MYG5"/>
<dbReference type="InterPro" id="IPR056227">
    <property type="entry name" value="TMD0_ABC"/>
</dbReference>
<keyword evidence="7" id="KW-0320">Glycogen biosynthesis</keyword>
<evidence type="ECO:0000256" key="11">
    <source>
        <dbReference type="ARBA" id="ARBA00038934"/>
    </source>
</evidence>
<dbReference type="Proteomes" id="UP000027195">
    <property type="component" value="Unassembled WGS sequence"/>
</dbReference>
<evidence type="ECO:0000256" key="1">
    <source>
        <dbReference type="ARBA" id="ARBA00001936"/>
    </source>
</evidence>
<comment type="cofactor">
    <cofactor evidence="1">
        <name>Mn(2+)</name>
        <dbReference type="ChEBI" id="CHEBI:29035"/>
    </cofactor>
</comment>
<evidence type="ECO:0000313" key="18">
    <source>
        <dbReference type="EMBL" id="KDQ19735.1"/>
    </source>
</evidence>
<dbReference type="GO" id="GO:0046872">
    <property type="term" value="F:metal ion binding"/>
    <property type="evidence" value="ECO:0007669"/>
    <property type="project" value="UniProtKB-KW"/>
</dbReference>
<evidence type="ECO:0000256" key="16">
    <source>
        <dbReference type="SAM" id="Phobius"/>
    </source>
</evidence>
<dbReference type="GO" id="GO:0005737">
    <property type="term" value="C:cytoplasm"/>
    <property type="evidence" value="ECO:0007669"/>
    <property type="project" value="UniProtKB-SubCell"/>
</dbReference>
<feature type="compositionally biased region" description="Low complexity" evidence="15">
    <location>
        <begin position="1518"/>
        <end position="1538"/>
    </location>
</feature>
<dbReference type="EC" id="2.4.1.186" evidence="11"/>
<dbReference type="GO" id="GO:0016020">
    <property type="term" value="C:membrane"/>
    <property type="evidence" value="ECO:0007669"/>
    <property type="project" value="UniProtKB-SubCell"/>
</dbReference>
<evidence type="ECO:0000259" key="17">
    <source>
        <dbReference type="Pfam" id="PF24357"/>
    </source>
</evidence>
<evidence type="ECO:0000256" key="14">
    <source>
        <dbReference type="ARBA" id="ARBA00057883"/>
    </source>
</evidence>
<feature type="region of interest" description="Disordered" evidence="15">
    <location>
        <begin position="1416"/>
        <end position="1552"/>
    </location>
</feature>
<evidence type="ECO:0000256" key="9">
    <source>
        <dbReference type="ARBA" id="ARBA00023211"/>
    </source>
</evidence>
<comment type="subcellular location">
    <subcellularLocation>
        <location evidence="3">Cytoplasm</location>
    </subcellularLocation>
    <subcellularLocation>
        <location evidence="2">Membrane</location>
        <topology evidence="2">Multi-pass membrane protein</topology>
    </subcellularLocation>
</comment>
<keyword evidence="9" id="KW-0464">Manganese</keyword>
<dbReference type="Pfam" id="PF24357">
    <property type="entry name" value="TMD0_ABC"/>
    <property type="match status" value="1"/>
</dbReference>
<evidence type="ECO:0000256" key="4">
    <source>
        <dbReference type="ARBA" id="ARBA00022490"/>
    </source>
</evidence>
<keyword evidence="4" id="KW-0963">Cytoplasm</keyword>
<evidence type="ECO:0000256" key="13">
    <source>
        <dbReference type="ARBA" id="ARBA00052293"/>
    </source>
</evidence>
<dbReference type="InParanoid" id="A0A067MYG5"/>
<evidence type="ECO:0000256" key="3">
    <source>
        <dbReference type="ARBA" id="ARBA00004496"/>
    </source>
</evidence>
<dbReference type="GO" id="GO:0008466">
    <property type="term" value="F:glycogenin glucosyltransferase activity"/>
    <property type="evidence" value="ECO:0007669"/>
    <property type="project" value="UniProtKB-EC"/>
</dbReference>
<feature type="region of interest" description="Disordered" evidence="15">
    <location>
        <begin position="1132"/>
        <end position="1188"/>
    </location>
</feature>
<organism evidence="18 19">
    <name type="scientific">Botryobasidium botryosum (strain FD-172 SS1)</name>
    <dbReference type="NCBI Taxonomy" id="930990"/>
    <lineage>
        <taxon>Eukaryota</taxon>
        <taxon>Fungi</taxon>
        <taxon>Dikarya</taxon>
        <taxon>Basidiomycota</taxon>
        <taxon>Agaricomycotina</taxon>
        <taxon>Agaricomycetes</taxon>
        <taxon>Cantharellales</taxon>
        <taxon>Botryobasidiaceae</taxon>
        <taxon>Botryobasidium</taxon>
    </lineage>
</organism>
<evidence type="ECO:0000256" key="12">
    <source>
        <dbReference type="ARBA" id="ARBA00050886"/>
    </source>
</evidence>
<evidence type="ECO:0000256" key="2">
    <source>
        <dbReference type="ARBA" id="ARBA00004141"/>
    </source>
</evidence>
<feature type="compositionally biased region" description="Low complexity" evidence="15">
    <location>
        <begin position="1368"/>
        <end position="1381"/>
    </location>
</feature>
<comment type="function">
    <text evidence="14">Self-glucosylating initiator of glycogen synthesis. It catalyzes the formation of a short alpha (1,4)-glucosyl chain covalently attached via a glucose 1-O-tyrosyl linkage to internal tyrosine residues and these chains act as primers for the elongation reaction catalyzed by glycogen synthase.</text>
</comment>
<dbReference type="Pfam" id="PF01501">
    <property type="entry name" value="Glyco_transf_8"/>
    <property type="match status" value="1"/>
</dbReference>
<feature type="transmembrane region" description="Helical" evidence="16">
    <location>
        <begin position="123"/>
        <end position="139"/>
    </location>
</feature>
<reference evidence="19" key="1">
    <citation type="journal article" date="2014" name="Proc. Natl. Acad. Sci. U.S.A.">
        <title>Extensive sampling of basidiomycete genomes demonstrates inadequacy of the white-rot/brown-rot paradigm for wood decay fungi.</title>
        <authorList>
            <person name="Riley R."/>
            <person name="Salamov A.A."/>
            <person name="Brown D.W."/>
            <person name="Nagy L.G."/>
            <person name="Floudas D."/>
            <person name="Held B.W."/>
            <person name="Levasseur A."/>
            <person name="Lombard V."/>
            <person name="Morin E."/>
            <person name="Otillar R."/>
            <person name="Lindquist E.A."/>
            <person name="Sun H."/>
            <person name="LaButti K.M."/>
            <person name="Schmutz J."/>
            <person name="Jabbour D."/>
            <person name="Luo H."/>
            <person name="Baker S.E."/>
            <person name="Pisabarro A.G."/>
            <person name="Walton J.D."/>
            <person name="Blanchette R.A."/>
            <person name="Henrissat B."/>
            <person name="Martin F."/>
            <person name="Cullen D."/>
            <person name="Hibbett D.S."/>
            <person name="Grigoriev I.V."/>
        </authorList>
    </citation>
    <scope>NUCLEOTIDE SEQUENCE [LARGE SCALE GENOMIC DNA]</scope>
    <source>
        <strain evidence="19">FD-172 SS1</strain>
    </source>
</reference>
<keyword evidence="16" id="KW-1133">Transmembrane helix</keyword>
<proteinExistence type="inferred from homology"/>
<feature type="transmembrane region" description="Helical" evidence="16">
    <location>
        <begin position="89"/>
        <end position="111"/>
    </location>
</feature>
<dbReference type="PANTHER" id="PTHR11183">
    <property type="entry name" value="GLYCOGENIN SUBFAMILY MEMBER"/>
    <property type="match status" value="1"/>
</dbReference>
<feature type="compositionally biased region" description="Basic and acidic residues" evidence="15">
    <location>
        <begin position="609"/>
        <end position="655"/>
    </location>
</feature>
<feature type="transmembrane region" description="Helical" evidence="16">
    <location>
        <begin position="20"/>
        <end position="44"/>
    </location>
</feature>
<feature type="compositionally biased region" description="Basic and acidic residues" evidence="15">
    <location>
        <begin position="1290"/>
        <end position="1302"/>
    </location>
</feature>
<feature type="compositionally biased region" description="Acidic residues" evidence="15">
    <location>
        <begin position="1279"/>
        <end position="1289"/>
    </location>
</feature>
<feature type="region of interest" description="Disordered" evidence="15">
    <location>
        <begin position="1247"/>
        <end position="1403"/>
    </location>
</feature>
<name>A0A067MYG5_BOTB1</name>
<dbReference type="FunFam" id="3.90.550.10:FF:000092">
    <property type="entry name" value="Glycogenin 2"/>
    <property type="match status" value="1"/>
</dbReference>
<dbReference type="SUPFAM" id="SSF53448">
    <property type="entry name" value="Nucleotide-diphospho-sugar transferases"/>
    <property type="match status" value="1"/>
</dbReference>
<feature type="compositionally biased region" description="Pro residues" evidence="15">
    <location>
        <begin position="1009"/>
        <end position="1032"/>
    </location>
</feature>
<dbReference type="HOGENOM" id="CLU_003372_0_0_1"/>
<evidence type="ECO:0000256" key="7">
    <source>
        <dbReference type="ARBA" id="ARBA00023056"/>
    </source>
</evidence>